<dbReference type="InterPro" id="IPR000718">
    <property type="entry name" value="Peptidase_M13"/>
</dbReference>
<dbReference type="GO" id="GO:0004222">
    <property type="term" value="F:metalloendopeptidase activity"/>
    <property type="evidence" value="ECO:0007669"/>
    <property type="project" value="InterPro"/>
</dbReference>
<dbReference type="Pfam" id="PF01431">
    <property type="entry name" value="Peptidase_M13"/>
    <property type="match status" value="1"/>
</dbReference>
<reference evidence="12" key="2">
    <citation type="submission" date="2023-03" db="EMBL/GenBank/DDBJ databases">
        <authorList>
            <person name="Inwood S.N."/>
            <person name="Skelly J.G."/>
            <person name="Guhlin J."/>
            <person name="Harrop T.W.R."/>
            <person name="Goldson S.G."/>
            <person name="Dearden P.K."/>
        </authorList>
    </citation>
    <scope>NUCLEOTIDE SEQUENCE</scope>
    <source>
        <strain evidence="12">Irish</strain>
        <tissue evidence="12">Whole body</tissue>
    </source>
</reference>
<dbReference type="PRINTS" id="PR00786">
    <property type="entry name" value="NEPRILYSIN"/>
</dbReference>
<evidence type="ECO:0000259" key="10">
    <source>
        <dbReference type="Pfam" id="PF01431"/>
    </source>
</evidence>
<gene>
    <name evidence="12" type="ORF">PV328_008072</name>
</gene>
<name>A0AA39CA04_9HYME</name>
<dbReference type="InterPro" id="IPR018497">
    <property type="entry name" value="Peptidase_M13_C"/>
</dbReference>
<evidence type="ECO:0000256" key="4">
    <source>
        <dbReference type="ARBA" id="ARBA00022670"/>
    </source>
</evidence>
<dbReference type="EMBL" id="JAQQBS010001423">
    <property type="protein sequence ID" value="KAK0160687.1"/>
    <property type="molecule type" value="Genomic_DNA"/>
</dbReference>
<keyword evidence="7" id="KW-0862">Zinc</keyword>
<keyword evidence="5" id="KW-0479">Metal-binding</keyword>
<dbReference type="InterPro" id="IPR008753">
    <property type="entry name" value="Peptidase_M13_N"/>
</dbReference>
<comment type="caution">
    <text evidence="12">The sequence shown here is derived from an EMBL/GenBank/DDBJ whole genome shotgun (WGS) entry which is preliminary data.</text>
</comment>
<dbReference type="GO" id="GO:0005886">
    <property type="term" value="C:plasma membrane"/>
    <property type="evidence" value="ECO:0007669"/>
    <property type="project" value="UniProtKB-SubCell"/>
</dbReference>
<dbReference type="Proteomes" id="UP001168990">
    <property type="component" value="Unassembled WGS sequence"/>
</dbReference>
<keyword evidence="4" id="KW-0645">Protease</keyword>
<evidence type="ECO:0000256" key="1">
    <source>
        <dbReference type="ARBA" id="ARBA00001947"/>
    </source>
</evidence>
<feature type="domain" description="Peptidase M13 C-terminal" evidence="10">
    <location>
        <begin position="545"/>
        <end position="759"/>
    </location>
</feature>
<dbReference type="PROSITE" id="PS51885">
    <property type="entry name" value="NEPRILYSIN"/>
    <property type="match status" value="1"/>
</dbReference>
<evidence type="ECO:0000256" key="8">
    <source>
        <dbReference type="ARBA" id="ARBA00023049"/>
    </source>
</evidence>
<dbReference type="Gene3D" id="1.10.1380.10">
    <property type="entry name" value="Neutral endopeptidase , domain2"/>
    <property type="match status" value="1"/>
</dbReference>
<evidence type="ECO:0000256" key="3">
    <source>
        <dbReference type="ARBA" id="ARBA00007357"/>
    </source>
</evidence>
<feature type="chain" id="PRO_5041220656" evidence="9">
    <location>
        <begin position="29"/>
        <end position="764"/>
    </location>
</feature>
<dbReference type="PANTHER" id="PTHR11733:SF167">
    <property type="entry name" value="FI17812P1-RELATED"/>
    <property type="match status" value="1"/>
</dbReference>
<dbReference type="InterPro" id="IPR024079">
    <property type="entry name" value="MetalloPept_cat_dom_sf"/>
</dbReference>
<evidence type="ECO:0000256" key="5">
    <source>
        <dbReference type="ARBA" id="ARBA00022723"/>
    </source>
</evidence>
<evidence type="ECO:0000256" key="9">
    <source>
        <dbReference type="SAM" id="SignalP"/>
    </source>
</evidence>
<dbReference type="Pfam" id="PF05649">
    <property type="entry name" value="Peptidase_M13_N"/>
    <property type="match status" value="1"/>
</dbReference>
<evidence type="ECO:0000256" key="6">
    <source>
        <dbReference type="ARBA" id="ARBA00022801"/>
    </source>
</evidence>
<evidence type="ECO:0000313" key="12">
    <source>
        <dbReference type="EMBL" id="KAK0160687.1"/>
    </source>
</evidence>
<dbReference type="GO" id="GO:0046872">
    <property type="term" value="F:metal ion binding"/>
    <property type="evidence" value="ECO:0007669"/>
    <property type="project" value="UniProtKB-KW"/>
</dbReference>
<keyword evidence="8" id="KW-0482">Metalloprotease</keyword>
<feature type="domain" description="Peptidase M13 N-terminal" evidence="11">
    <location>
        <begin position="78"/>
        <end position="486"/>
    </location>
</feature>
<dbReference type="SUPFAM" id="SSF55486">
    <property type="entry name" value="Metalloproteases ('zincins'), catalytic domain"/>
    <property type="match status" value="1"/>
</dbReference>
<organism evidence="12 13">
    <name type="scientific">Microctonus aethiopoides</name>
    <dbReference type="NCBI Taxonomy" id="144406"/>
    <lineage>
        <taxon>Eukaryota</taxon>
        <taxon>Metazoa</taxon>
        <taxon>Ecdysozoa</taxon>
        <taxon>Arthropoda</taxon>
        <taxon>Hexapoda</taxon>
        <taxon>Insecta</taxon>
        <taxon>Pterygota</taxon>
        <taxon>Neoptera</taxon>
        <taxon>Endopterygota</taxon>
        <taxon>Hymenoptera</taxon>
        <taxon>Apocrita</taxon>
        <taxon>Ichneumonoidea</taxon>
        <taxon>Braconidae</taxon>
        <taxon>Euphorinae</taxon>
        <taxon>Microctonus</taxon>
    </lineage>
</organism>
<keyword evidence="9" id="KW-0732">Signal</keyword>
<protein>
    <submittedName>
        <fullName evidence="12">Uncharacterized protein</fullName>
    </submittedName>
</protein>
<dbReference type="CDD" id="cd08662">
    <property type="entry name" value="M13"/>
    <property type="match status" value="1"/>
</dbReference>
<dbReference type="InterPro" id="IPR042089">
    <property type="entry name" value="Peptidase_M13_dom_2"/>
</dbReference>
<comment type="subcellular location">
    <subcellularLocation>
        <location evidence="2">Cell membrane</location>
        <topology evidence="2">Single-pass type II membrane protein</topology>
    </subcellularLocation>
</comment>
<evidence type="ECO:0000256" key="7">
    <source>
        <dbReference type="ARBA" id="ARBA00022833"/>
    </source>
</evidence>
<evidence type="ECO:0000259" key="11">
    <source>
        <dbReference type="Pfam" id="PF05649"/>
    </source>
</evidence>
<evidence type="ECO:0000256" key="2">
    <source>
        <dbReference type="ARBA" id="ARBA00004401"/>
    </source>
</evidence>
<keyword evidence="6" id="KW-0378">Hydrolase</keyword>
<dbReference type="PANTHER" id="PTHR11733">
    <property type="entry name" value="ZINC METALLOPROTEASE FAMILY M13 NEPRILYSIN-RELATED"/>
    <property type="match status" value="1"/>
</dbReference>
<keyword evidence="13" id="KW-1185">Reference proteome</keyword>
<accession>A0AA39CA04</accession>
<reference evidence="12" key="1">
    <citation type="journal article" date="2023" name="bioRxiv">
        <title>Scaffold-level genome assemblies of two parasitoid biocontrol wasps reveal the parthenogenesis mechanism and an associated novel virus.</title>
        <authorList>
            <person name="Inwood S."/>
            <person name="Skelly J."/>
            <person name="Guhlin J."/>
            <person name="Harrop T."/>
            <person name="Goldson S."/>
            <person name="Dearden P."/>
        </authorList>
    </citation>
    <scope>NUCLEOTIDE SEQUENCE</scope>
    <source>
        <strain evidence="12">Irish</strain>
        <tissue evidence="12">Whole body</tissue>
    </source>
</reference>
<dbReference type="GO" id="GO:0016485">
    <property type="term" value="P:protein processing"/>
    <property type="evidence" value="ECO:0007669"/>
    <property type="project" value="TreeGrafter"/>
</dbReference>
<dbReference type="AlphaFoldDB" id="A0AA39CA04"/>
<feature type="signal peptide" evidence="9">
    <location>
        <begin position="1"/>
        <end position="28"/>
    </location>
</feature>
<sequence length="764" mass="89527">MQSKKPMFDVIWIMLMIWTSIPSGTSWSMNDILFDWIDSQMRFYPPEKSYTYNTVCDTTSCKQTGKILLKGLNKNVNPCNDFYEFACGRWAISNPIPPKKSEWSCLRISESNIEKRSLEILESKLPPGAVYPSKLMREFYARCMDINARENAGLAPINNITKVMGGWPLIGDNSSDVNDEIKWQFVDQYYQQLTGFNSIFKISVTSDYLNRSDNQIMIEPGKCPRPEFFSLSTRWKGWPENDTSYTILVKKVAEIFLKDQNISYTKESFDNDIFDMLEFEHKLYQIQTETTNSSKDTTTIEELQQQYDSTAMLHENNNYTYNPTAEINWLEIIRETFAPWNFTIDTSEKLFVPSWKFLTRLPQLLNATKNKAIVNYIHWKFVLLMMPFTNDQMKELVHSGPGKIFAQTLETRRRDCLTEVRLTHVLYREYAKKYFPKTDKLDIANMAELIRNETTEIIKNSHWLDFKTQTEIIEKIKDIHIMIGYPDWYNDNGTAIINYYKELIPGQSHFENTLNNLKFMNQKSLAEFRQPMKKYEWFLQPLTLNGLYKYYFNTLLVTMAFAQSPIYYTDLPIAVKYGLLGSIIGHEIFHALDPHGIVYNKDWKQVSVPNKTTNEYNNKINCIINQFDNYTLYEKDPTTNETIGIQTRGNLTKNEDMADIEGIRVAFASYRLHMKHNEPSRLIGLEEFNSDKLFFISHANKWCQAGKIKWWEENYSNDKYDAHSPSRLRVNRPMSNFDEFAKTFNCPIGSKMNPQSKCIVFGEN</sequence>
<comment type="cofactor">
    <cofactor evidence="1">
        <name>Zn(2+)</name>
        <dbReference type="ChEBI" id="CHEBI:29105"/>
    </cofactor>
</comment>
<proteinExistence type="inferred from homology"/>
<dbReference type="Gene3D" id="3.40.390.10">
    <property type="entry name" value="Collagenase (Catalytic Domain)"/>
    <property type="match status" value="1"/>
</dbReference>
<comment type="similarity">
    <text evidence="3">Belongs to the peptidase M13 family.</text>
</comment>
<evidence type="ECO:0000313" key="13">
    <source>
        <dbReference type="Proteomes" id="UP001168990"/>
    </source>
</evidence>